<sequence length="215" mass="24304">MPTQSVTELADGRQSRSAVIVTLGLALRLLPRYSYYVNGWYLSSWSLKAEVVAQRHLDRGLIRARNFATSWQRFVQAQSAAQNSGIRCWPKRRRLLTIQPTLRAASRPKFCARPSSLFPRLPNTSQCSGHQEIDCRGCAYCGFADNGGWSHWMLVLVSFGPPYSLERRHPRKRCWNTREVPCTSVPIRFPSTRGAGAPKARVASVWHPLGKSAHR</sequence>
<name>A0A4Y7RP48_COPMI</name>
<dbReference type="EMBL" id="QPFP01000465">
    <property type="protein sequence ID" value="TEB10611.1"/>
    <property type="molecule type" value="Genomic_DNA"/>
</dbReference>
<keyword evidence="2" id="KW-1185">Reference proteome</keyword>
<reference evidence="1 2" key="1">
    <citation type="journal article" date="2019" name="Nat. Ecol. Evol.">
        <title>Megaphylogeny resolves global patterns of mushroom evolution.</title>
        <authorList>
            <person name="Varga T."/>
            <person name="Krizsan K."/>
            <person name="Foldi C."/>
            <person name="Dima B."/>
            <person name="Sanchez-Garcia M."/>
            <person name="Sanchez-Ramirez S."/>
            <person name="Szollosi G.J."/>
            <person name="Szarkandi J.G."/>
            <person name="Papp V."/>
            <person name="Albert L."/>
            <person name="Andreopoulos W."/>
            <person name="Angelini C."/>
            <person name="Antonin V."/>
            <person name="Barry K.W."/>
            <person name="Bougher N.L."/>
            <person name="Buchanan P."/>
            <person name="Buyck B."/>
            <person name="Bense V."/>
            <person name="Catcheside P."/>
            <person name="Chovatia M."/>
            <person name="Cooper J."/>
            <person name="Damon W."/>
            <person name="Desjardin D."/>
            <person name="Finy P."/>
            <person name="Geml J."/>
            <person name="Haridas S."/>
            <person name="Hughes K."/>
            <person name="Justo A."/>
            <person name="Karasinski D."/>
            <person name="Kautmanova I."/>
            <person name="Kiss B."/>
            <person name="Kocsube S."/>
            <person name="Kotiranta H."/>
            <person name="LaButti K.M."/>
            <person name="Lechner B.E."/>
            <person name="Liimatainen K."/>
            <person name="Lipzen A."/>
            <person name="Lukacs Z."/>
            <person name="Mihaltcheva S."/>
            <person name="Morgado L.N."/>
            <person name="Niskanen T."/>
            <person name="Noordeloos M.E."/>
            <person name="Ohm R.A."/>
            <person name="Ortiz-Santana B."/>
            <person name="Ovrebo C."/>
            <person name="Racz N."/>
            <person name="Riley R."/>
            <person name="Savchenko A."/>
            <person name="Shiryaev A."/>
            <person name="Soop K."/>
            <person name="Spirin V."/>
            <person name="Szebenyi C."/>
            <person name="Tomsovsky M."/>
            <person name="Tulloss R.E."/>
            <person name="Uehling J."/>
            <person name="Grigoriev I.V."/>
            <person name="Vagvolgyi C."/>
            <person name="Papp T."/>
            <person name="Martin F.M."/>
            <person name="Miettinen O."/>
            <person name="Hibbett D.S."/>
            <person name="Nagy L.G."/>
        </authorList>
    </citation>
    <scope>NUCLEOTIDE SEQUENCE [LARGE SCALE GENOMIC DNA]</scope>
    <source>
        <strain evidence="1 2">FP101781</strain>
    </source>
</reference>
<organism evidence="1 2">
    <name type="scientific">Coprinellus micaceus</name>
    <name type="common">Glistening ink-cap mushroom</name>
    <name type="synonym">Coprinus micaceus</name>
    <dbReference type="NCBI Taxonomy" id="71717"/>
    <lineage>
        <taxon>Eukaryota</taxon>
        <taxon>Fungi</taxon>
        <taxon>Dikarya</taxon>
        <taxon>Basidiomycota</taxon>
        <taxon>Agaricomycotina</taxon>
        <taxon>Agaricomycetes</taxon>
        <taxon>Agaricomycetidae</taxon>
        <taxon>Agaricales</taxon>
        <taxon>Agaricineae</taxon>
        <taxon>Psathyrellaceae</taxon>
        <taxon>Coprinellus</taxon>
    </lineage>
</organism>
<dbReference type="Proteomes" id="UP000298030">
    <property type="component" value="Unassembled WGS sequence"/>
</dbReference>
<dbReference type="AlphaFoldDB" id="A0A4Y7RP48"/>
<comment type="caution">
    <text evidence="1">The sequence shown here is derived from an EMBL/GenBank/DDBJ whole genome shotgun (WGS) entry which is preliminary data.</text>
</comment>
<accession>A0A4Y7RP48</accession>
<proteinExistence type="predicted"/>
<protein>
    <submittedName>
        <fullName evidence="1">Uncharacterized protein</fullName>
    </submittedName>
</protein>
<evidence type="ECO:0000313" key="2">
    <source>
        <dbReference type="Proteomes" id="UP000298030"/>
    </source>
</evidence>
<evidence type="ECO:0000313" key="1">
    <source>
        <dbReference type="EMBL" id="TEB10611.1"/>
    </source>
</evidence>
<gene>
    <name evidence="1" type="ORF">FA13DRAFT_1014312</name>
</gene>